<sequence length="208" mass="22584">MDSGEGENLEKWSTCSGTFTFTRAADFTSDRTNLALPAMLQTARQQPQTDDYNASDQPGYKLRDVKMHSAPCWTDKATTCNFYYTKKRLSPPASAHFPARWFSSLAGSHPGNISGFSASVARTFFFSLNLPEWDTLTWRPLLAAVLSTILSSRASSRGSSSASTSFTSTESFSALLAVIYPVISGFLSTLTALSCPRCYVTGAVSPSH</sequence>
<organism evidence="1 2">
    <name type="scientific">Liparis tanakae</name>
    <name type="common">Tanaka's snailfish</name>
    <dbReference type="NCBI Taxonomy" id="230148"/>
    <lineage>
        <taxon>Eukaryota</taxon>
        <taxon>Metazoa</taxon>
        <taxon>Chordata</taxon>
        <taxon>Craniata</taxon>
        <taxon>Vertebrata</taxon>
        <taxon>Euteleostomi</taxon>
        <taxon>Actinopterygii</taxon>
        <taxon>Neopterygii</taxon>
        <taxon>Teleostei</taxon>
        <taxon>Neoteleostei</taxon>
        <taxon>Acanthomorphata</taxon>
        <taxon>Eupercaria</taxon>
        <taxon>Perciformes</taxon>
        <taxon>Cottioidei</taxon>
        <taxon>Cottales</taxon>
        <taxon>Liparidae</taxon>
        <taxon>Liparis</taxon>
    </lineage>
</organism>
<dbReference type="AlphaFoldDB" id="A0A4Z2F4U9"/>
<comment type="caution">
    <text evidence="1">The sequence shown here is derived from an EMBL/GenBank/DDBJ whole genome shotgun (WGS) entry which is preliminary data.</text>
</comment>
<gene>
    <name evidence="1" type="ORF">EYF80_053593</name>
</gene>
<name>A0A4Z2F4U9_9TELE</name>
<dbReference type="Proteomes" id="UP000314294">
    <property type="component" value="Unassembled WGS sequence"/>
</dbReference>
<dbReference type="EMBL" id="SRLO01001642">
    <property type="protein sequence ID" value="TNN36246.1"/>
    <property type="molecule type" value="Genomic_DNA"/>
</dbReference>
<keyword evidence="2" id="KW-1185">Reference proteome</keyword>
<reference evidence="1 2" key="1">
    <citation type="submission" date="2019-03" db="EMBL/GenBank/DDBJ databases">
        <title>First draft genome of Liparis tanakae, snailfish: a comprehensive survey of snailfish specific genes.</title>
        <authorList>
            <person name="Kim W."/>
            <person name="Song I."/>
            <person name="Jeong J.-H."/>
            <person name="Kim D."/>
            <person name="Kim S."/>
            <person name="Ryu S."/>
            <person name="Song J.Y."/>
            <person name="Lee S.K."/>
        </authorList>
    </citation>
    <scope>NUCLEOTIDE SEQUENCE [LARGE SCALE GENOMIC DNA]</scope>
    <source>
        <tissue evidence="1">Muscle</tissue>
    </source>
</reference>
<evidence type="ECO:0000313" key="2">
    <source>
        <dbReference type="Proteomes" id="UP000314294"/>
    </source>
</evidence>
<proteinExistence type="predicted"/>
<accession>A0A4Z2F4U9</accession>
<protein>
    <submittedName>
        <fullName evidence="1">Uncharacterized protein</fullName>
    </submittedName>
</protein>
<evidence type="ECO:0000313" key="1">
    <source>
        <dbReference type="EMBL" id="TNN36246.1"/>
    </source>
</evidence>